<dbReference type="AlphaFoldDB" id="A0A978VTL6"/>
<evidence type="ECO:0000313" key="2">
    <source>
        <dbReference type="Proteomes" id="UP000813462"/>
    </source>
</evidence>
<comment type="caution">
    <text evidence="1">The sequence shown here is derived from an EMBL/GenBank/DDBJ whole genome shotgun (WGS) entry which is preliminary data.</text>
</comment>
<proteinExistence type="predicted"/>
<reference evidence="1" key="1">
    <citation type="journal article" date="2021" name="Front. Plant Sci.">
        <title>Chromosome-Scale Genome Assembly for Chinese Sour Jujube and Insights Into Its Genome Evolution and Domestication Signature.</title>
        <authorList>
            <person name="Shen L.-Y."/>
            <person name="Luo H."/>
            <person name="Wang X.-L."/>
            <person name="Wang X.-M."/>
            <person name="Qiu X.-J."/>
            <person name="Liu H."/>
            <person name="Zhou S.-S."/>
            <person name="Jia K.-H."/>
            <person name="Nie S."/>
            <person name="Bao Y.-T."/>
            <person name="Zhang R.-G."/>
            <person name="Yun Q.-Z."/>
            <person name="Chai Y.-H."/>
            <person name="Lu J.-Y."/>
            <person name="Li Y."/>
            <person name="Zhao S.-W."/>
            <person name="Mao J.-F."/>
            <person name="Jia S.-G."/>
            <person name="Mao Y.-M."/>
        </authorList>
    </citation>
    <scope>NUCLEOTIDE SEQUENCE</scope>
    <source>
        <strain evidence="1">AT0</strain>
        <tissue evidence="1">Leaf</tissue>
    </source>
</reference>
<accession>A0A978VTL6</accession>
<dbReference type="EMBL" id="JAEACU010000002">
    <property type="protein sequence ID" value="KAH7542161.1"/>
    <property type="molecule type" value="Genomic_DNA"/>
</dbReference>
<name>A0A978VTL6_ZIZJJ</name>
<evidence type="ECO:0000313" key="1">
    <source>
        <dbReference type="EMBL" id="KAH7542161.1"/>
    </source>
</evidence>
<protein>
    <submittedName>
        <fullName evidence="1">Uncharacterized protein</fullName>
    </submittedName>
</protein>
<organism evidence="1 2">
    <name type="scientific">Ziziphus jujuba var. spinosa</name>
    <dbReference type="NCBI Taxonomy" id="714518"/>
    <lineage>
        <taxon>Eukaryota</taxon>
        <taxon>Viridiplantae</taxon>
        <taxon>Streptophyta</taxon>
        <taxon>Embryophyta</taxon>
        <taxon>Tracheophyta</taxon>
        <taxon>Spermatophyta</taxon>
        <taxon>Magnoliopsida</taxon>
        <taxon>eudicotyledons</taxon>
        <taxon>Gunneridae</taxon>
        <taxon>Pentapetalae</taxon>
        <taxon>rosids</taxon>
        <taxon>fabids</taxon>
        <taxon>Rosales</taxon>
        <taxon>Rhamnaceae</taxon>
        <taxon>Paliureae</taxon>
        <taxon>Ziziphus</taxon>
    </lineage>
</organism>
<sequence length="189" mass="22116">MIKHGWFTRDEVEYQKLLEGDVNTTLKKLWEDYRAAATPSQHNITWLRILTLDIMINNSDMVVLANLEELTVDRSGVMDEIWHAQSPAAYFSKLVFLYLRCSRYKPDVFSMEHIYRLRSSNGQGLSKFKNSKFNKMWKVKELSSILDVFPEFDSSESIRMHALKNLSFLNGHKSIAIHEAKHDRLQGNY</sequence>
<gene>
    <name evidence="1" type="ORF">FEM48_Zijuj02G0043900</name>
</gene>
<dbReference type="Proteomes" id="UP000813462">
    <property type="component" value="Unassembled WGS sequence"/>
</dbReference>